<dbReference type="AlphaFoldDB" id="A0A833SKM1"/>
<reference evidence="1" key="1">
    <citation type="submission" date="2020-04" db="EMBL/GenBank/DDBJ databases">
        <title>Hybrid Assembly of Korean Phytophthora infestans isolates.</title>
        <authorList>
            <person name="Prokchorchik M."/>
            <person name="Lee Y."/>
            <person name="Seo J."/>
            <person name="Cho J.-H."/>
            <person name="Park Y.-E."/>
            <person name="Jang D.-C."/>
            <person name="Im J.-S."/>
            <person name="Choi J.-G."/>
            <person name="Park H.-J."/>
            <person name="Lee G.-B."/>
            <person name="Lee Y.-G."/>
            <person name="Hong S.-Y."/>
            <person name="Cho K."/>
            <person name="Sohn K.H."/>
        </authorList>
    </citation>
    <scope>NUCLEOTIDE SEQUENCE</scope>
    <source>
        <strain evidence="1">KR_1_A1</strain>
    </source>
</reference>
<proteinExistence type="predicted"/>
<keyword evidence="2" id="KW-1185">Reference proteome</keyword>
<dbReference type="Proteomes" id="UP000602510">
    <property type="component" value="Unassembled WGS sequence"/>
</dbReference>
<sequence length="67" mass="7596">MNFCTTRPPNSENLRDDIVRNVNQRVRVAYAASADAVSTGPNATDETEVKKKERVCDRHIQFQVCKT</sequence>
<dbReference type="EMBL" id="WSZM01000815">
    <property type="protein sequence ID" value="KAF4029440.1"/>
    <property type="molecule type" value="Genomic_DNA"/>
</dbReference>
<comment type="caution">
    <text evidence="1">The sequence shown here is derived from an EMBL/GenBank/DDBJ whole genome shotgun (WGS) entry which is preliminary data.</text>
</comment>
<evidence type="ECO:0000313" key="2">
    <source>
        <dbReference type="Proteomes" id="UP000602510"/>
    </source>
</evidence>
<accession>A0A833SKM1</accession>
<gene>
    <name evidence="1" type="ORF">GN244_ATG18833</name>
</gene>
<protein>
    <submittedName>
        <fullName evidence="1">Uncharacterized protein</fullName>
    </submittedName>
</protein>
<organism evidence="1 2">
    <name type="scientific">Phytophthora infestans</name>
    <name type="common">Potato late blight agent</name>
    <name type="synonym">Botrytis infestans</name>
    <dbReference type="NCBI Taxonomy" id="4787"/>
    <lineage>
        <taxon>Eukaryota</taxon>
        <taxon>Sar</taxon>
        <taxon>Stramenopiles</taxon>
        <taxon>Oomycota</taxon>
        <taxon>Peronosporomycetes</taxon>
        <taxon>Peronosporales</taxon>
        <taxon>Peronosporaceae</taxon>
        <taxon>Phytophthora</taxon>
    </lineage>
</organism>
<evidence type="ECO:0000313" key="1">
    <source>
        <dbReference type="EMBL" id="KAF4029440.1"/>
    </source>
</evidence>
<name>A0A833SKM1_PHYIN</name>